<feature type="active site" description="Tele-AMP-histidine intermediate" evidence="5">
    <location>
        <position position="311"/>
    </location>
</feature>
<evidence type="ECO:0000313" key="9">
    <source>
        <dbReference type="EMBL" id="MCQ4165796.1"/>
    </source>
</evidence>
<evidence type="ECO:0000256" key="6">
    <source>
        <dbReference type="NCBIfam" id="TIGR03399"/>
    </source>
</evidence>
<dbReference type="NCBIfam" id="NF003246">
    <property type="entry name" value="PRK04204.1-2"/>
    <property type="match status" value="1"/>
</dbReference>
<feature type="domain" description="RNA 3'-terminal phosphate cyclase" evidence="7">
    <location>
        <begin position="16"/>
        <end position="328"/>
    </location>
</feature>
<dbReference type="InterPro" id="IPR037136">
    <property type="entry name" value="RNA3'_phos_cyclase_dom_sf"/>
</dbReference>
<evidence type="ECO:0000256" key="3">
    <source>
        <dbReference type="ARBA" id="ARBA00022741"/>
    </source>
</evidence>
<feature type="domain" description="RNA 3'-terminal phosphate cyclase insert" evidence="8">
    <location>
        <begin position="200"/>
        <end position="277"/>
    </location>
</feature>
<keyword evidence="5" id="KW-0067">ATP-binding</keyword>
<dbReference type="PANTHER" id="PTHR11096:SF0">
    <property type="entry name" value="RNA 3'-TERMINAL PHOSPHATE CYCLASE"/>
    <property type="match status" value="1"/>
</dbReference>
<dbReference type="Gene3D" id="3.65.10.20">
    <property type="entry name" value="RNA 3'-terminal phosphate cyclase domain"/>
    <property type="match status" value="1"/>
</dbReference>
<dbReference type="SUPFAM" id="SSF55205">
    <property type="entry name" value="EPT/RTPC-like"/>
    <property type="match status" value="1"/>
</dbReference>
<keyword evidence="5" id="KW-0963">Cytoplasm</keyword>
<dbReference type="InterPro" id="IPR013792">
    <property type="entry name" value="RNA3'P_cycl/enolpyr_Trfase_a/b"/>
</dbReference>
<keyword evidence="3 5" id="KW-0547">Nucleotide-binding</keyword>
<evidence type="ECO:0000259" key="7">
    <source>
        <dbReference type="Pfam" id="PF01137"/>
    </source>
</evidence>
<dbReference type="InterPro" id="IPR020719">
    <property type="entry name" value="RNA3'_term_phos_cycl-like_CS"/>
</dbReference>
<dbReference type="Pfam" id="PF01137">
    <property type="entry name" value="RTC"/>
    <property type="match status" value="1"/>
</dbReference>
<dbReference type="EC" id="6.5.1.4" evidence="5 6"/>
<keyword evidence="10" id="KW-1185">Reference proteome</keyword>
<dbReference type="SUPFAM" id="SSF52913">
    <property type="entry name" value="RNA 3'-terminal phosphate cyclase, RPTC, insert domain"/>
    <property type="match status" value="1"/>
</dbReference>
<sequence>MNKRTDSPIELDGAQGEGGGQILRSALALSMLGGRPLRMSNIRAGRSKPGLMRQHLACVRAAAEVCDAQVEGAEIGATALSFRPGTTRAGDYTFKVGSAGSTMLVLQTVLPALLRAGAPSRLLLEGGTHNQMAPSADFVAGVFLPQLRRMGAQVSMKLHRHGFYPAGGGLVEVGITPAPLVPLQLLQRGAGAGMDANVLLRTLPRHIGERELEVALRRLPLASSQIEHLPQSFGPANALVLRADFEHVSEIVVGLGEHGVSAERVADGACDELLHYLAHGAPAGEHLADQLLLPLVIAGGGCFVTGRPSPHLETNAAVIRAFGAAAVSIAPDDSDPQRRYRVTVEVGADR</sequence>
<evidence type="ECO:0000256" key="5">
    <source>
        <dbReference type="HAMAP-Rule" id="MF_00200"/>
    </source>
</evidence>
<feature type="binding site" evidence="5">
    <location>
        <begin position="286"/>
        <end position="290"/>
    </location>
    <ligand>
        <name>ATP</name>
        <dbReference type="ChEBI" id="CHEBI:30616"/>
    </ligand>
</feature>
<dbReference type="PROSITE" id="PS01287">
    <property type="entry name" value="RTC"/>
    <property type="match status" value="1"/>
</dbReference>
<comment type="caution">
    <text evidence="9">The sequence shown here is derived from an EMBL/GenBank/DDBJ whole genome shotgun (WGS) entry which is preliminary data.</text>
</comment>
<dbReference type="GO" id="GO:0003963">
    <property type="term" value="F:RNA-3'-phosphate cyclase activity"/>
    <property type="evidence" value="ECO:0007669"/>
    <property type="project" value="UniProtKB-EC"/>
</dbReference>
<dbReference type="HAMAP" id="MF_00200">
    <property type="entry name" value="RTC"/>
    <property type="match status" value="1"/>
</dbReference>
<dbReference type="InterPro" id="IPR023797">
    <property type="entry name" value="RNA3'_phos_cyclase_dom"/>
</dbReference>
<dbReference type="NCBIfam" id="TIGR03399">
    <property type="entry name" value="RNA_3prim_cycl"/>
    <property type="match status" value="1"/>
</dbReference>
<dbReference type="PIRSF" id="PIRSF005378">
    <property type="entry name" value="RNA3'_term_phos_cycl_euk"/>
    <property type="match status" value="1"/>
</dbReference>
<accession>A0ABT1QU35</accession>
<comment type="similarity">
    <text evidence="1 5">Belongs to the RNA 3'-terminal cyclase family. Type 1 subfamily.</text>
</comment>
<dbReference type="InterPro" id="IPR036553">
    <property type="entry name" value="RPTC_insert"/>
</dbReference>
<comment type="catalytic activity">
    <reaction evidence="4 5">
        <text>a 3'-end 3'-phospho-ribonucleotide-RNA + ATP = a 3'-end 2',3'-cyclophospho-ribonucleotide-RNA + AMP + diphosphate</text>
        <dbReference type="Rhea" id="RHEA:23976"/>
        <dbReference type="Rhea" id="RHEA-COMP:10463"/>
        <dbReference type="Rhea" id="RHEA-COMP:10464"/>
        <dbReference type="ChEBI" id="CHEBI:30616"/>
        <dbReference type="ChEBI" id="CHEBI:33019"/>
        <dbReference type="ChEBI" id="CHEBI:83062"/>
        <dbReference type="ChEBI" id="CHEBI:83064"/>
        <dbReference type="ChEBI" id="CHEBI:456215"/>
        <dbReference type="EC" id="6.5.1.4"/>
    </reaction>
</comment>
<evidence type="ECO:0000256" key="1">
    <source>
        <dbReference type="ARBA" id="ARBA00009206"/>
    </source>
</evidence>
<evidence type="ECO:0000256" key="2">
    <source>
        <dbReference type="ARBA" id="ARBA00022598"/>
    </source>
</evidence>
<comment type="function">
    <text evidence="5">Catalyzes the conversion of 3'-phosphate to a 2',3'-cyclic phosphodiester at the end of RNA. The mechanism of action of the enzyme occurs in 3 steps: (A) adenylation of the enzyme by ATP; (B) transfer of adenylate to an RNA-N3'P to produce RNA-N3'PP5'A; (C) and attack of the adjacent 2'-hydroxyl on the 3'-phosphorus in the diester linkage to produce the cyclic end product. The biological role of this enzyme is unknown but it is likely to function in some aspects of cellular RNA processing.</text>
</comment>
<name>A0ABT1QU35_9GAMM</name>
<protein>
    <recommendedName>
        <fullName evidence="5 6">RNA 3'-terminal phosphate cyclase</fullName>
        <shortName evidence="5">RNA cyclase</shortName>
        <shortName evidence="5">RNA-3'-phosphate cyclase</shortName>
        <ecNumber evidence="5 6">6.5.1.4</ecNumber>
    </recommendedName>
</protein>
<dbReference type="Pfam" id="PF05189">
    <property type="entry name" value="RTC_insert"/>
    <property type="match status" value="1"/>
</dbReference>
<dbReference type="InterPro" id="IPR000228">
    <property type="entry name" value="RNA3'_term_phos_cyc"/>
</dbReference>
<evidence type="ECO:0000259" key="8">
    <source>
        <dbReference type="Pfam" id="PF05189"/>
    </source>
</evidence>
<feature type="binding site" evidence="5">
    <location>
        <position position="107"/>
    </location>
    <ligand>
        <name>ATP</name>
        <dbReference type="ChEBI" id="CHEBI:30616"/>
    </ligand>
</feature>
<evidence type="ECO:0000313" key="10">
    <source>
        <dbReference type="Proteomes" id="UP001165498"/>
    </source>
</evidence>
<reference evidence="9" key="1">
    <citation type="submission" date="2022-07" db="EMBL/GenBank/DDBJ databases">
        <title>Tahibacter sp., a new gammaproteobacterium isolated from the silt sample collected at pig farm.</title>
        <authorList>
            <person name="Chen H."/>
        </authorList>
    </citation>
    <scope>NUCLEOTIDE SEQUENCE</scope>
    <source>
        <strain evidence="9">P2K</strain>
    </source>
</reference>
<gene>
    <name evidence="5 9" type="primary">rtcA</name>
    <name evidence="9" type="ORF">NM961_13830</name>
</gene>
<proteinExistence type="inferred from homology"/>
<dbReference type="Proteomes" id="UP001165498">
    <property type="component" value="Unassembled WGS sequence"/>
</dbReference>
<dbReference type="InterPro" id="IPR017770">
    <property type="entry name" value="RNA3'_term_phos_cyc_type_1"/>
</dbReference>
<comment type="subcellular location">
    <subcellularLocation>
        <location evidence="5">Cytoplasm</location>
    </subcellularLocation>
</comment>
<organism evidence="9 10">
    <name type="scientific">Tahibacter harae</name>
    <dbReference type="NCBI Taxonomy" id="2963937"/>
    <lineage>
        <taxon>Bacteria</taxon>
        <taxon>Pseudomonadati</taxon>
        <taxon>Pseudomonadota</taxon>
        <taxon>Gammaproteobacteria</taxon>
        <taxon>Lysobacterales</taxon>
        <taxon>Rhodanobacteraceae</taxon>
        <taxon>Tahibacter</taxon>
    </lineage>
</organism>
<dbReference type="RefSeq" id="WP_255914986.1">
    <property type="nucleotide sequence ID" value="NZ_JANFQO010000012.1"/>
</dbReference>
<dbReference type="EMBL" id="JANFQO010000012">
    <property type="protein sequence ID" value="MCQ4165796.1"/>
    <property type="molecule type" value="Genomic_DNA"/>
</dbReference>
<dbReference type="PANTHER" id="PTHR11096">
    <property type="entry name" value="RNA 3' TERMINAL PHOSPHATE CYCLASE"/>
    <property type="match status" value="1"/>
</dbReference>
<dbReference type="InterPro" id="IPR013791">
    <property type="entry name" value="RNA3'-term_phos_cycl_insert"/>
</dbReference>
<keyword evidence="2 5" id="KW-0436">Ligase</keyword>
<evidence type="ECO:0000256" key="4">
    <source>
        <dbReference type="ARBA" id="ARBA00024481"/>
    </source>
</evidence>
<dbReference type="Gene3D" id="3.30.360.20">
    <property type="entry name" value="RNA 3'-terminal phosphate cyclase, insert domain"/>
    <property type="match status" value="1"/>
</dbReference>